<comment type="catalytic activity">
    <reaction evidence="9 12">
        <text>L-tyrosyl-[protein] + ATP = O-phospho-L-tyrosyl-[protein] + ADP + H(+)</text>
        <dbReference type="Rhea" id="RHEA:10596"/>
        <dbReference type="Rhea" id="RHEA-COMP:10136"/>
        <dbReference type="Rhea" id="RHEA-COMP:20101"/>
        <dbReference type="ChEBI" id="CHEBI:15378"/>
        <dbReference type="ChEBI" id="CHEBI:30616"/>
        <dbReference type="ChEBI" id="CHEBI:46858"/>
        <dbReference type="ChEBI" id="CHEBI:61978"/>
        <dbReference type="ChEBI" id="CHEBI:456216"/>
        <dbReference type="EC" id="2.7.10.2"/>
    </reaction>
</comment>
<reference evidence="16" key="1">
    <citation type="journal article" date="2024" name="Gigascience">
        <title>Chromosome-level genome of the poultry shaft louse Menopon gallinae provides insight into the host-switching and adaptive evolution of parasitic lice.</title>
        <authorList>
            <person name="Xu Y."/>
            <person name="Ma L."/>
            <person name="Liu S."/>
            <person name="Liang Y."/>
            <person name="Liu Q."/>
            <person name="He Z."/>
            <person name="Tian L."/>
            <person name="Duan Y."/>
            <person name="Cai W."/>
            <person name="Li H."/>
            <person name="Song F."/>
        </authorList>
    </citation>
    <scope>NUCLEOTIDE SEQUENCE</scope>
    <source>
        <strain evidence="16">Cailab_2023a</strain>
    </source>
</reference>
<evidence type="ECO:0000256" key="2">
    <source>
        <dbReference type="ARBA" id="ARBA00022679"/>
    </source>
</evidence>
<dbReference type="InterPro" id="IPR011009">
    <property type="entry name" value="Kinase-like_dom_sf"/>
</dbReference>
<dbReference type="InterPro" id="IPR036860">
    <property type="entry name" value="SH2_dom_sf"/>
</dbReference>
<keyword evidence="1" id="KW-0597">Phosphoprotein</keyword>
<dbReference type="Gene3D" id="1.10.510.10">
    <property type="entry name" value="Transferase(Phosphotransferase) domain 1"/>
    <property type="match status" value="2"/>
</dbReference>
<comment type="similarity">
    <text evidence="12">Belongs to the protein kinase superfamily. Tyr protein kinase family.</text>
</comment>
<dbReference type="SUPFAM" id="SSF50729">
    <property type="entry name" value="PH domain-like"/>
    <property type="match status" value="1"/>
</dbReference>
<dbReference type="CDD" id="cd00192">
    <property type="entry name" value="PTKc"/>
    <property type="match status" value="1"/>
</dbReference>
<dbReference type="CDD" id="cd09921">
    <property type="entry name" value="SH2_Jak_family"/>
    <property type="match status" value="1"/>
</dbReference>
<dbReference type="InterPro" id="IPR041155">
    <property type="entry name" value="FERM_F1"/>
</dbReference>
<keyword evidence="7 10" id="KW-0727">SH2 domain</keyword>
<dbReference type="CDD" id="cd14473">
    <property type="entry name" value="FERM_B-lobe"/>
    <property type="match status" value="1"/>
</dbReference>
<dbReference type="GO" id="GO:0016020">
    <property type="term" value="C:membrane"/>
    <property type="evidence" value="ECO:0007669"/>
    <property type="project" value="InterPro"/>
</dbReference>
<dbReference type="PROSITE" id="PS50057">
    <property type="entry name" value="FERM_3"/>
    <property type="match status" value="1"/>
</dbReference>
<dbReference type="PROSITE" id="PS50011">
    <property type="entry name" value="PROTEIN_KINASE_DOM"/>
    <property type="match status" value="2"/>
</dbReference>
<dbReference type="GO" id="GO:0007259">
    <property type="term" value="P:cell surface receptor signaling pathway via JAK-STAT"/>
    <property type="evidence" value="ECO:0007669"/>
    <property type="project" value="TreeGrafter"/>
</dbReference>
<dbReference type="GO" id="GO:0071944">
    <property type="term" value="C:cell periphery"/>
    <property type="evidence" value="ECO:0007669"/>
    <property type="project" value="UniProtKB-ARBA"/>
</dbReference>
<dbReference type="GO" id="GO:0019221">
    <property type="term" value="P:cytokine-mediated signaling pathway"/>
    <property type="evidence" value="ECO:0007669"/>
    <property type="project" value="TreeGrafter"/>
</dbReference>
<dbReference type="PROSITE" id="PS50001">
    <property type="entry name" value="SH2"/>
    <property type="match status" value="1"/>
</dbReference>
<dbReference type="InterPro" id="IPR000299">
    <property type="entry name" value="FERM_domain"/>
</dbReference>
<dbReference type="SMART" id="SM00295">
    <property type="entry name" value="B41"/>
    <property type="match status" value="1"/>
</dbReference>
<dbReference type="AlphaFoldDB" id="A0AAW2IB51"/>
<feature type="domain" description="Protein kinase" evidence="14">
    <location>
        <begin position="467"/>
        <end position="723"/>
    </location>
</feature>
<dbReference type="InterPro" id="IPR008266">
    <property type="entry name" value="Tyr_kinase_AS"/>
</dbReference>
<comment type="caution">
    <text evidence="16">The sequence shown here is derived from an EMBL/GenBank/DDBJ whole genome shotgun (WGS) entry which is preliminary data.</text>
</comment>
<evidence type="ECO:0000256" key="10">
    <source>
        <dbReference type="PROSITE-ProRule" id="PRU00191"/>
    </source>
</evidence>
<name>A0AAW2IB51_9NEOP</name>
<evidence type="ECO:0000256" key="12">
    <source>
        <dbReference type="RuleBase" id="RU362096"/>
    </source>
</evidence>
<dbReference type="GO" id="GO:0035556">
    <property type="term" value="P:intracellular signal transduction"/>
    <property type="evidence" value="ECO:0007669"/>
    <property type="project" value="InterPro"/>
</dbReference>
<dbReference type="InterPro" id="IPR020635">
    <property type="entry name" value="Tyr_kinase_cat_dom"/>
</dbReference>
<dbReference type="InterPro" id="IPR019749">
    <property type="entry name" value="Band_41_domain"/>
</dbReference>
<evidence type="ECO:0000256" key="11">
    <source>
        <dbReference type="PROSITE-ProRule" id="PRU10141"/>
    </source>
</evidence>
<evidence type="ECO:0000313" key="16">
    <source>
        <dbReference type="EMBL" id="KAL0279111.1"/>
    </source>
</evidence>
<evidence type="ECO:0000259" key="13">
    <source>
        <dbReference type="PROSITE" id="PS50001"/>
    </source>
</evidence>
<evidence type="ECO:0000256" key="4">
    <source>
        <dbReference type="ARBA" id="ARBA00022741"/>
    </source>
</evidence>
<dbReference type="InterPro" id="IPR001245">
    <property type="entry name" value="Ser-Thr/Tyr_kinase_cat_dom"/>
</dbReference>
<dbReference type="PROSITE" id="PS00107">
    <property type="entry name" value="PROTEIN_KINASE_ATP"/>
    <property type="match status" value="1"/>
</dbReference>
<dbReference type="InterPro" id="IPR000980">
    <property type="entry name" value="SH2"/>
</dbReference>
<evidence type="ECO:0000259" key="14">
    <source>
        <dbReference type="PROSITE" id="PS50011"/>
    </source>
</evidence>
<organism evidence="16">
    <name type="scientific">Menopon gallinae</name>
    <name type="common">poultry shaft louse</name>
    <dbReference type="NCBI Taxonomy" id="328185"/>
    <lineage>
        <taxon>Eukaryota</taxon>
        <taxon>Metazoa</taxon>
        <taxon>Ecdysozoa</taxon>
        <taxon>Arthropoda</taxon>
        <taxon>Hexapoda</taxon>
        <taxon>Insecta</taxon>
        <taxon>Pterygota</taxon>
        <taxon>Neoptera</taxon>
        <taxon>Paraneoptera</taxon>
        <taxon>Psocodea</taxon>
        <taxon>Troctomorpha</taxon>
        <taxon>Phthiraptera</taxon>
        <taxon>Amblycera</taxon>
        <taxon>Menoponidae</taxon>
        <taxon>Menopon</taxon>
    </lineage>
</organism>
<dbReference type="InterPro" id="IPR035963">
    <property type="entry name" value="FERM_2"/>
</dbReference>
<dbReference type="Gene3D" id="1.20.80.10">
    <property type="match status" value="1"/>
</dbReference>
<dbReference type="InterPro" id="IPR000719">
    <property type="entry name" value="Prot_kinase_dom"/>
</dbReference>
<proteinExistence type="inferred from homology"/>
<dbReference type="GO" id="GO:0009887">
    <property type="term" value="P:animal organ morphogenesis"/>
    <property type="evidence" value="ECO:0007669"/>
    <property type="project" value="UniProtKB-ARBA"/>
</dbReference>
<dbReference type="SUPFAM" id="SSF55550">
    <property type="entry name" value="SH2 domain"/>
    <property type="match status" value="1"/>
</dbReference>
<dbReference type="InterPro" id="IPR019748">
    <property type="entry name" value="FERM_central"/>
</dbReference>
<dbReference type="SMART" id="SM00219">
    <property type="entry name" value="TyrKc"/>
    <property type="match status" value="2"/>
</dbReference>
<dbReference type="EMBL" id="JARGDH010000001">
    <property type="protein sequence ID" value="KAL0279111.1"/>
    <property type="molecule type" value="Genomic_DNA"/>
</dbReference>
<feature type="binding site" evidence="11">
    <location>
        <position position="878"/>
    </location>
    <ligand>
        <name>ATP</name>
        <dbReference type="ChEBI" id="CHEBI:30616"/>
    </ligand>
</feature>
<dbReference type="PROSITE" id="PS00109">
    <property type="entry name" value="PROTEIN_KINASE_TYR"/>
    <property type="match status" value="1"/>
</dbReference>
<evidence type="ECO:0000256" key="6">
    <source>
        <dbReference type="ARBA" id="ARBA00022840"/>
    </source>
</evidence>
<gene>
    <name evidence="16" type="ORF">PYX00_000731</name>
</gene>
<dbReference type="SUPFAM" id="SSF47031">
    <property type="entry name" value="Second domain of FERM"/>
    <property type="match status" value="1"/>
</dbReference>
<dbReference type="InterPro" id="IPR014352">
    <property type="entry name" value="FERM/acyl-CoA-bd_prot_sf"/>
</dbReference>
<dbReference type="SMART" id="SM00252">
    <property type="entry name" value="SH2"/>
    <property type="match status" value="1"/>
</dbReference>
<dbReference type="FunFam" id="1.10.510.10:FF:000554">
    <property type="entry name" value="Predicted protein"/>
    <property type="match status" value="1"/>
</dbReference>
<dbReference type="GO" id="GO:0002009">
    <property type="term" value="P:morphogenesis of an epithelium"/>
    <property type="evidence" value="ECO:0007669"/>
    <property type="project" value="UniProtKB-ARBA"/>
</dbReference>
<dbReference type="SUPFAM" id="SSF56112">
    <property type="entry name" value="Protein kinase-like (PK-like)"/>
    <property type="match status" value="2"/>
</dbReference>
<dbReference type="GO" id="GO:0030182">
    <property type="term" value="P:neuron differentiation"/>
    <property type="evidence" value="ECO:0007669"/>
    <property type="project" value="UniProtKB-ARBA"/>
</dbReference>
<evidence type="ECO:0000256" key="1">
    <source>
        <dbReference type="ARBA" id="ARBA00022553"/>
    </source>
</evidence>
<keyword evidence="2 12" id="KW-0808">Transferase</keyword>
<dbReference type="InterPro" id="IPR016251">
    <property type="entry name" value="Tyr_kinase_non-rcpt_Jak/Tyk2"/>
</dbReference>
<dbReference type="PANTHER" id="PTHR45807:SF7">
    <property type="entry name" value="TYROSINE-PROTEIN KINASE HOPSCOTCH"/>
    <property type="match status" value="1"/>
</dbReference>
<feature type="domain" description="SH2" evidence="13">
    <location>
        <begin position="325"/>
        <end position="422"/>
    </location>
</feature>
<dbReference type="InterPro" id="IPR051286">
    <property type="entry name" value="JAK"/>
</dbReference>
<dbReference type="InterPro" id="IPR017441">
    <property type="entry name" value="Protein_kinase_ATP_BS"/>
</dbReference>
<keyword evidence="8 12" id="KW-0829">Tyrosine-protein kinase</keyword>
<keyword evidence="6 11" id="KW-0067">ATP-binding</keyword>
<evidence type="ECO:0000256" key="7">
    <source>
        <dbReference type="ARBA" id="ARBA00022999"/>
    </source>
</evidence>
<dbReference type="Pfam" id="PF21990">
    <property type="entry name" value="SH2_1"/>
    <property type="match status" value="1"/>
</dbReference>
<sequence length="1114" mass="128312">MKMSSCERIVEVRVLTDKPIKIPVQENTVVEDVCTEVAKILGIGPICRHLFSLRLRDTNTWLFPSYRMQEFRSDCVFDYRIRFKVPKLSRLKQTDLQAFNYYYHQVRKDVINNNVDDLNIEKHKGELLGLGVTDMYRVFIDEGVPLDQVEADYKKYIPKALLKNHFFFIKPKIHSSLSKIKIKKEQNGWYVKEEYLTMFDKIAPQYLTENYTAKIFHNGSERQVYVQVNPFHESQPGVSYRFDPKEDWQHLCTIDDLCYISVRKEGTVEISRKNGIPFYFSFNSKLTMYSFVSLLDGYYRLICKWTFNLCTDVFTPSLKVLHALKCHGPVGGQFSYSKLEQKRNNKPGSFILRESEINNDTYYLDVCTRDVSKPRTYKIEKVKNGDYLFSYDGKHYSSISELISAYRKSDSSLELLECIPPSEYDRSRLLMCAQDDMKIHKNPVSNPEDCFVTSSPQIINIKHLQVYKGVKKESKSGIMDHYRSIWNNQKDGRVAASMKVLKPEHKDTYLNEFLELVGSWATLQSNTVVKLFGVTLKGPVSMVTEYLNAGPFDVYLRENKSQMKRVDLVEAGSCLASALWHLEEYGITHGNIRCRKLLVSVHEENMCLVKLCDPGLHKYTSDEVPWIAPECYDDFKLTKKLSTADVWAFGTTLWEIFSFGARPYSPEYLEKEFYLYGRRLPLPAGCLIEIYNLMLECWDCDVFRRKKPQAIMRDIKQILYQVFNSRRTHSYATAFPKARGDDHACTIESNTSLRSDATAETLLATDIPSGDLIPVSDPRPDFNALRQRLTVENFFWKGSDNAYSVQTLSPSISAMLYHSETSISSSLDTDPNIQSIFELDKDCNVVLQGKIGQGFYGEVFKGYLERADREPQPVAVKKLKSNALSTTRLDLEREIAIMENLKHRNIVEIIGAIHEPDISLVMEFVRYGSLETYLKVNKETLKTETLLKFALDVACGMDYLGKKNIVHRDLAARNILVASENHVKISDFGLARFVGQNNYYILKTNRELPIKWYAPESLKDGRFSHLSDVWSYGVTLFEMFSLGEDPKLQCCTNDMDQSQLLSALESGSHLPCPATCPQPIYVKLILPCWKLESSERPTFSKICETIQKIRLTQS</sequence>
<dbReference type="PRINTS" id="PR00109">
    <property type="entry name" value="TYRKINASE"/>
</dbReference>
<dbReference type="GO" id="GO:0005126">
    <property type="term" value="F:cytokine receptor binding"/>
    <property type="evidence" value="ECO:0007669"/>
    <property type="project" value="TreeGrafter"/>
</dbReference>
<dbReference type="Pfam" id="PF07714">
    <property type="entry name" value="PK_Tyr_Ser-Thr"/>
    <property type="match status" value="2"/>
</dbReference>
<keyword evidence="3" id="KW-0677">Repeat</keyword>
<protein>
    <recommendedName>
        <fullName evidence="12">Tyrosine-protein kinase</fullName>
        <ecNumber evidence="12">2.7.10.2</ecNumber>
    </recommendedName>
</protein>
<dbReference type="GO" id="GO:0004715">
    <property type="term" value="F:non-membrane spanning protein tyrosine kinase activity"/>
    <property type="evidence" value="ECO:0007669"/>
    <property type="project" value="UniProtKB-EC"/>
</dbReference>
<dbReference type="EC" id="2.7.10.2" evidence="12"/>
<evidence type="ECO:0000256" key="5">
    <source>
        <dbReference type="ARBA" id="ARBA00022777"/>
    </source>
</evidence>
<evidence type="ECO:0000259" key="15">
    <source>
        <dbReference type="PROSITE" id="PS50057"/>
    </source>
</evidence>
<accession>A0AAW2IB51</accession>
<evidence type="ECO:0000256" key="8">
    <source>
        <dbReference type="ARBA" id="ARBA00023137"/>
    </source>
</evidence>
<feature type="domain" description="FERM" evidence="15">
    <location>
        <begin position="8"/>
        <end position="306"/>
    </location>
</feature>
<dbReference type="Pfam" id="PF18379">
    <property type="entry name" value="FERM_F1"/>
    <property type="match status" value="1"/>
</dbReference>
<keyword evidence="4 11" id="KW-0547">Nucleotide-binding</keyword>
<dbReference type="PRINTS" id="PR01823">
    <property type="entry name" value="JANUSKINASE"/>
</dbReference>
<dbReference type="GO" id="GO:0005524">
    <property type="term" value="F:ATP binding"/>
    <property type="evidence" value="ECO:0007669"/>
    <property type="project" value="UniProtKB-UniRule"/>
</dbReference>
<dbReference type="GO" id="GO:0005829">
    <property type="term" value="C:cytosol"/>
    <property type="evidence" value="ECO:0007669"/>
    <property type="project" value="TreeGrafter"/>
</dbReference>
<feature type="domain" description="Protein kinase" evidence="14">
    <location>
        <begin position="845"/>
        <end position="1111"/>
    </location>
</feature>
<keyword evidence="5 12" id="KW-0418">Kinase</keyword>
<evidence type="ECO:0000256" key="3">
    <source>
        <dbReference type="ARBA" id="ARBA00022737"/>
    </source>
</evidence>
<evidence type="ECO:0000256" key="9">
    <source>
        <dbReference type="ARBA" id="ARBA00051245"/>
    </source>
</evidence>
<dbReference type="Gene3D" id="3.30.505.10">
    <property type="entry name" value="SH2 domain"/>
    <property type="match status" value="1"/>
</dbReference>
<dbReference type="PANTHER" id="PTHR45807">
    <property type="entry name" value="TYROSINE-PROTEIN KINASE HOPSCOTCH"/>
    <property type="match status" value="1"/>
</dbReference>